<dbReference type="SMART" id="SM00953">
    <property type="entry name" value="RES"/>
    <property type="match status" value="1"/>
</dbReference>
<dbReference type="EMBL" id="CP012404">
    <property type="protein sequence ID" value="ALG73954.1"/>
    <property type="molecule type" value="Genomic_DNA"/>
</dbReference>
<gene>
    <name evidence="2" type="ORF">AL072_23245</name>
</gene>
<dbReference type="KEGG" id="ati:AL072_23245"/>
<evidence type="ECO:0000313" key="2">
    <source>
        <dbReference type="EMBL" id="ALG73954.1"/>
    </source>
</evidence>
<protein>
    <recommendedName>
        <fullName evidence="1">RES domain-containing protein</fullName>
    </recommendedName>
</protein>
<sequence length="222" mass="24646">MTTTIAIPQPTHRLIPSRFPPIPAFDGVTRPEDLEAVMELEGWTNDRLVRERVARLPRDQWVYGVPNASVVMAAFLHAAPAGGRFNSGELGAWYGAWALKTAIAEVAHHLRREAVYRRLPEMRLTYRLYNARLDGGFLDLRGQGAARPDLYAMGDYRASQSFGEEVRRAGQAAGIAYDSLRHRGGVNAVAYRPRLILEVTQADHYEITAPVAGAVVARRKAL</sequence>
<evidence type="ECO:0000313" key="3">
    <source>
        <dbReference type="Proteomes" id="UP000069935"/>
    </source>
</evidence>
<reference evidence="2 3" key="2">
    <citation type="journal article" date="2016" name="Genome Announc.">
        <title>Complete Genome Sequence of a Strain of Azospirillum thiophilum Isolated from a Sulfide Spring.</title>
        <authorList>
            <person name="Fomenkov A."/>
            <person name="Vincze T."/>
            <person name="Grabovich M."/>
            <person name="Anton B.P."/>
            <person name="Dubinina G."/>
            <person name="Orlova M."/>
            <person name="Belousova E."/>
            <person name="Roberts R.J."/>
        </authorList>
    </citation>
    <scope>NUCLEOTIDE SEQUENCE [LARGE SCALE GENOMIC DNA]</scope>
    <source>
        <strain evidence="2 3">BV-S</strain>
    </source>
</reference>
<feature type="domain" description="RES" evidence="1">
    <location>
        <begin position="74"/>
        <end position="202"/>
    </location>
</feature>
<dbReference type="Pfam" id="PF08808">
    <property type="entry name" value="RES"/>
    <property type="match status" value="1"/>
</dbReference>
<dbReference type="Proteomes" id="UP000069935">
    <property type="component" value="Chromosome 4"/>
</dbReference>
<keyword evidence="3" id="KW-1185">Reference proteome</keyword>
<evidence type="ECO:0000259" key="1">
    <source>
        <dbReference type="SMART" id="SM00953"/>
    </source>
</evidence>
<accession>A0AAC8W2J2</accession>
<proteinExistence type="predicted"/>
<dbReference type="RefSeq" id="WP_045583729.1">
    <property type="nucleotide sequence ID" value="NZ_CP012404.1"/>
</dbReference>
<name>A0AAC8W2J2_9PROT</name>
<reference evidence="3" key="1">
    <citation type="submission" date="2015-08" db="EMBL/GenBank/DDBJ databases">
        <title>Complete Genome Sequence of Azospirillum thiophilum BV-S.</title>
        <authorList>
            <person name="Fomenkov A."/>
            <person name="Vincze T."/>
            <person name="Grabovich M."/>
            <person name="Dubinina G."/>
            <person name="Orlova M."/>
            <person name="Belousova E."/>
            <person name="Roberts R.J."/>
        </authorList>
    </citation>
    <scope>NUCLEOTIDE SEQUENCE [LARGE SCALE GENOMIC DNA]</scope>
    <source>
        <strain evidence="3">BV-S</strain>
    </source>
</reference>
<organism evidence="2 3">
    <name type="scientific">Azospirillum thiophilum</name>
    <dbReference type="NCBI Taxonomy" id="528244"/>
    <lineage>
        <taxon>Bacteria</taxon>
        <taxon>Pseudomonadati</taxon>
        <taxon>Pseudomonadota</taxon>
        <taxon>Alphaproteobacteria</taxon>
        <taxon>Rhodospirillales</taxon>
        <taxon>Azospirillaceae</taxon>
        <taxon>Azospirillum</taxon>
    </lineage>
</organism>
<dbReference type="InterPro" id="IPR014914">
    <property type="entry name" value="RES_dom"/>
</dbReference>
<dbReference type="AlphaFoldDB" id="A0AAC8W2J2"/>